<dbReference type="GeneID" id="111102018"/>
<gene>
    <name evidence="2" type="primary">LOC111102018</name>
</gene>
<proteinExistence type="predicted"/>
<reference evidence="2" key="1">
    <citation type="submission" date="2025-08" db="UniProtKB">
        <authorList>
            <consortium name="RefSeq"/>
        </authorList>
    </citation>
    <scope>IDENTIFICATION</scope>
    <source>
        <tissue evidence="2">Whole sample</tissue>
    </source>
</reference>
<dbReference type="AlphaFoldDB" id="A0A8B8AGT2"/>
<dbReference type="RefSeq" id="XP_022290380.1">
    <property type="nucleotide sequence ID" value="XM_022434672.1"/>
</dbReference>
<keyword evidence="1" id="KW-1185">Reference proteome</keyword>
<dbReference type="KEGG" id="cvn:111102018"/>
<sequence length="138" mass="15405">MTTIHIHVPTIWSFVNKYRLDKKQTTWERNRSGDAVVGLLRKCVVTSWLCEGRYRGCCDGYYWNAYNGTCEGYGGSNCTSPCPYPTYGDRCQGICDCDNNSCDVSTGCRTPTTVIPEDISSASSMESTASRNYSVIFK</sequence>
<accession>A0A8B8AGT2</accession>
<name>A0A8B8AGT2_CRAVI</name>
<evidence type="ECO:0000313" key="1">
    <source>
        <dbReference type="Proteomes" id="UP000694844"/>
    </source>
</evidence>
<organism evidence="1 2">
    <name type="scientific">Crassostrea virginica</name>
    <name type="common">Eastern oyster</name>
    <dbReference type="NCBI Taxonomy" id="6565"/>
    <lineage>
        <taxon>Eukaryota</taxon>
        <taxon>Metazoa</taxon>
        <taxon>Spiralia</taxon>
        <taxon>Lophotrochozoa</taxon>
        <taxon>Mollusca</taxon>
        <taxon>Bivalvia</taxon>
        <taxon>Autobranchia</taxon>
        <taxon>Pteriomorphia</taxon>
        <taxon>Ostreida</taxon>
        <taxon>Ostreoidea</taxon>
        <taxon>Ostreidae</taxon>
        <taxon>Crassostrea</taxon>
    </lineage>
</organism>
<dbReference type="Proteomes" id="UP000694844">
    <property type="component" value="Chromosome 6"/>
</dbReference>
<evidence type="ECO:0000313" key="2">
    <source>
        <dbReference type="RefSeq" id="XP_022290380.1"/>
    </source>
</evidence>
<dbReference type="OrthoDB" id="18487at2759"/>
<dbReference type="Gene3D" id="2.170.300.10">
    <property type="entry name" value="Tie2 ligand-binding domain superfamily"/>
    <property type="match status" value="1"/>
</dbReference>
<protein>
    <submittedName>
        <fullName evidence="2">Cell death abnormality protein 1-like</fullName>
    </submittedName>
</protein>